<dbReference type="PANTHER" id="PTHR44591">
    <property type="entry name" value="STRESS RESPONSE REGULATOR PROTEIN 1"/>
    <property type="match status" value="1"/>
</dbReference>
<evidence type="ECO:0000256" key="4">
    <source>
        <dbReference type="PROSITE-ProRule" id="PRU00169"/>
    </source>
</evidence>
<organism evidence="7 8">
    <name type="scientific">Luteimonas composti</name>
    <dbReference type="NCBI Taxonomy" id="398257"/>
    <lineage>
        <taxon>Bacteria</taxon>
        <taxon>Pseudomonadati</taxon>
        <taxon>Pseudomonadota</taxon>
        <taxon>Gammaproteobacteria</taxon>
        <taxon>Lysobacterales</taxon>
        <taxon>Lysobacteraceae</taxon>
        <taxon>Luteimonas</taxon>
    </lineage>
</organism>
<evidence type="ECO:0000256" key="3">
    <source>
        <dbReference type="PROSITE-ProRule" id="PRU00110"/>
    </source>
</evidence>
<dbReference type="Proteomes" id="UP001160550">
    <property type="component" value="Unassembled WGS sequence"/>
</dbReference>
<dbReference type="PANTHER" id="PTHR44591:SF21">
    <property type="entry name" value="TWO-COMPONENT RESPONSE REGULATOR"/>
    <property type="match status" value="1"/>
</dbReference>
<dbReference type="InterPro" id="IPR050595">
    <property type="entry name" value="Bact_response_regulator"/>
</dbReference>
<evidence type="ECO:0000256" key="1">
    <source>
        <dbReference type="ARBA" id="ARBA00022553"/>
    </source>
</evidence>
<evidence type="ECO:0000313" key="8">
    <source>
        <dbReference type="Proteomes" id="UP001160550"/>
    </source>
</evidence>
<reference evidence="7" key="1">
    <citation type="journal article" date="2007" name="Int. J. Syst. Evol. Microbiol.">
        <title>Luteimonas composti sp. nov., a moderately thermophilic bacterium isolated from food waste.</title>
        <authorList>
            <person name="Young C.C."/>
            <person name="Kampfer P."/>
            <person name="Chen W.M."/>
            <person name="Yen W.S."/>
            <person name="Arun A.B."/>
            <person name="Lai W.A."/>
            <person name="Shen F.T."/>
            <person name="Rekha P.D."/>
            <person name="Lin K.Y."/>
            <person name="Chou J.H."/>
        </authorList>
    </citation>
    <scope>NUCLEOTIDE SEQUENCE</scope>
    <source>
        <strain evidence="7">CC-YY355</strain>
    </source>
</reference>
<dbReference type="Gene3D" id="3.40.50.2300">
    <property type="match status" value="1"/>
</dbReference>
<evidence type="ECO:0000259" key="6">
    <source>
        <dbReference type="PROSITE" id="PS50894"/>
    </source>
</evidence>
<dbReference type="RefSeq" id="WP_280942094.1">
    <property type="nucleotide sequence ID" value="NZ_JARYGX010000014.1"/>
</dbReference>
<gene>
    <name evidence="7" type="ORF">QF205_07275</name>
</gene>
<accession>A0ABT6MQH6</accession>
<sequence length="243" mass="24934">MNPWILLVEDDPTSRAFLQAATEALPARVDTAASVAEALALACANDYALWLVDANLPDGSGIELLAKLRGRGFSTPAVAHTASREAGDHRALRAAGFVDTLVKPLPAGAWREAIARVLGAEAGIASGAGHGHRIAEVVDETVPPPLWDDARALAALAGDAGNVAAMRGLFLAELPSTRDAVARAATSGDTEALRAALHRLEAGCGFVGAARLEAALRRLRALPGSAEALRAFDAAAQDTLSGA</sequence>
<dbReference type="SUPFAM" id="SSF47226">
    <property type="entry name" value="Histidine-containing phosphotransfer domain, HPT domain"/>
    <property type="match status" value="1"/>
</dbReference>
<dbReference type="SMART" id="SM00448">
    <property type="entry name" value="REC"/>
    <property type="match status" value="1"/>
</dbReference>
<keyword evidence="2" id="KW-0902">Two-component regulatory system</keyword>
<comment type="caution">
    <text evidence="7">The sequence shown here is derived from an EMBL/GenBank/DDBJ whole genome shotgun (WGS) entry which is preliminary data.</text>
</comment>
<keyword evidence="8" id="KW-1185">Reference proteome</keyword>
<dbReference type="InterPro" id="IPR008207">
    <property type="entry name" value="Sig_transdc_His_kin_Hpt_dom"/>
</dbReference>
<evidence type="ECO:0000313" key="7">
    <source>
        <dbReference type="EMBL" id="MDH7452884.1"/>
    </source>
</evidence>
<evidence type="ECO:0000256" key="2">
    <source>
        <dbReference type="ARBA" id="ARBA00023012"/>
    </source>
</evidence>
<dbReference type="EMBL" id="JARYGX010000014">
    <property type="protein sequence ID" value="MDH7452884.1"/>
    <property type="molecule type" value="Genomic_DNA"/>
</dbReference>
<dbReference type="SUPFAM" id="SSF52172">
    <property type="entry name" value="CheY-like"/>
    <property type="match status" value="1"/>
</dbReference>
<feature type="modified residue" description="4-aspartylphosphate" evidence="4">
    <location>
        <position position="53"/>
    </location>
</feature>
<dbReference type="PROSITE" id="PS50110">
    <property type="entry name" value="RESPONSE_REGULATORY"/>
    <property type="match status" value="1"/>
</dbReference>
<feature type="modified residue" description="Phosphohistidine" evidence="3">
    <location>
        <position position="198"/>
    </location>
</feature>
<dbReference type="InterPro" id="IPR001789">
    <property type="entry name" value="Sig_transdc_resp-reg_receiver"/>
</dbReference>
<dbReference type="Pfam" id="PF00072">
    <property type="entry name" value="Response_reg"/>
    <property type="match status" value="1"/>
</dbReference>
<feature type="domain" description="HPt" evidence="6">
    <location>
        <begin position="159"/>
        <end position="243"/>
    </location>
</feature>
<evidence type="ECO:0000259" key="5">
    <source>
        <dbReference type="PROSITE" id="PS50110"/>
    </source>
</evidence>
<dbReference type="PROSITE" id="PS50894">
    <property type="entry name" value="HPT"/>
    <property type="match status" value="1"/>
</dbReference>
<reference evidence="7" key="2">
    <citation type="submission" date="2023-04" db="EMBL/GenBank/DDBJ databases">
        <authorList>
            <person name="Sun J.-Q."/>
        </authorList>
    </citation>
    <scope>NUCLEOTIDE SEQUENCE</scope>
    <source>
        <strain evidence="7">CC-YY355</strain>
    </source>
</reference>
<dbReference type="InterPro" id="IPR011006">
    <property type="entry name" value="CheY-like_superfamily"/>
</dbReference>
<dbReference type="CDD" id="cd00156">
    <property type="entry name" value="REC"/>
    <property type="match status" value="1"/>
</dbReference>
<dbReference type="Pfam" id="PF01627">
    <property type="entry name" value="Hpt"/>
    <property type="match status" value="1"/>
</dbReference>
<name>A0ABT6MQH6_9GAMM</name>
<proteinExistence type="predicted"/>
<keyword evidence="1 4" id="KW-0597">Phosphoprotein</keyword>
<dbReference type="Gene3D" id="1.20.120.160">
    <property type="entry name" value="HPT domain"/>
    <property type="match status" value="1"/>
</dbReference>
<protein>
    <submittedName>
        <fullName evidence="7">Response regulator</fullName>
    </submittedName>
</protein>
<feature type="domain" description="Response regulatory" evidence="5">
    <location>
        <begin position="4"/>
        <end position="118"/>
    </location>
</feature>
<dbReference type="InterPro" id="IPR036641">
    <property type="entry name" value="HPT_dom_sf"/>
</dbReference>